<dbReference type="EMBL" id="BJYF01000007">
    <property type="protein sequence ID" value="GEN59606.1"/>
    <property type="molecule type" value="Genomic_DNA"/>
</dbReference>
<name>A0A511X9H9_9PROT</name>
<proteinExistence type="inferred from homology"/>
<protein>
    <submittedName>
        <fullName evidence="6">Photosynthetic protein synthase I</fullName>
    </submittedName>
</protein>
<keyword evidence="3" id="KW-0479">Metal-binding</keyword>
<dbReference type="AlphaFoldDB" id="A0A511X9H9"/>
<dbReference type="InterPro" id="IPR013766">
    <property type="entry name" value="Thioredoxin_domain"/>
</dbReference>
<dbReference type="GO" id="GO:0046872">
    <property type="term" value="F:metal ion binding"/>
    <property type="evidence" value="ECO:0007669"/>
    <property type="project" value="UniProtKB-KW"/>
</dbReference>
<dbReference type="InterPro" id="IPR003782">
    <property type="entry name" value="SCO1/SenC"/>
</dbReference>
<dbReference type="InterPro" id="IPR036249">
    <property type="entry name" value="Thioredoxin-like_sf"/>
</dbReference>
<dbReference type="PROSITE" id="PS51352">
    <property type="entry name" value="THIOREDOXIN_2"/>
    <property type="match status" value="1"/>
</dbReference>
<sequence length="207" mass="21420">MSGSADAPRFRRSVFRGFCVGALALAGLAAYAGLGGGFGRFSGSPLAGDTVPALSLVDDKGRSFSLASLHGRAALVYFGYVRCPDVCPMVLDSLKPVFSQLGADADKVRVVFVTLDPKHDTPRELHDFLSNFDPTPIGVTGEPGAVAQTAKAWGIAWSASGGAGRIDHTSVLTLVGPAGRAVVRYGMTQLNDPAGMASDIRVALRAG</sequence>
<comment type="caution">
    <text evidence="6">The sequence shown here is derived from an EMBL/GenBank/DDBJ whole genome shotgun (WGS) entry which is preliminary data.</text>
</comment>
<keyword evidence="7" id="KW-1185">Reference proteome</keyword>
<feature type="disulfide bond" description="Redox-active" evidence="4">
    <location>
        <begin position="83"/>
        <end position="87"/>
    </location>
</feature>
<dbReference type="Gene3D" id="3.40.30.10">
    <property type="entry name" value="Glutaredoxin"/>
    <property type="match status" value="1"/>
</dbReference>
<dbReference type="RefSeq" id="WP_051292017.1">
    <property type="nucleotide sequence ID" value="NZ_AUBI01000003.1"/>
</dbReference>
<accession>A0A511X9H9</accession>
<organism evidence="6 7">
    <name type="scientific">Acetobacter nitrogenifigens DSM 23921 = NBRC 105050</name>
    <dbReference type="NCBI Taxonomy" id="1120919"/>
    <lineage>
        <taxon>Bacteria</taxon>
        <taxon>Pseudomonadati</taxon>
        <taxon>Pseudomonadota</taxon>
        <taxon>Alphaproteobacteria</taxon>
        <taxon>Acetobacterales</taxon>
        <taxon>Acetobacteraceae</taxon>
        <taxon>Acetobacter</taxon>
    </lineage>
</organism>
<evidence type="ECO:0000259" key="5">
    <source>
        <dbReference type="PROSITE" id="PS51352"/>
    </source>
</evidence>
<dbReference type="Pfam" id="PF02630">
    <property type="entry name" value="SCO1-SenC"/>
    <property type="match status" value="1"/>
</dbReference>
<dbReference type="Proteomes" id="UP000321635">
    <property type="component" value="Unassembled WGS sequence"/>
</dbReference>
<evidence type="ECO:0000313" key="7">
    <source>
        <dbReference type="Proteomes" id="UP000321635"/>
    </source>
</evidence>
<keyword evidence="2 3" id="KW-0186">Copper</keyword>
<evidence type="ECO:0000256" key="4">
    <source>
        <dbReference type="PIRSR" id="PIRSR603782-2"/>
    </source>
</evidence>
<feature type="binding site" evidence="3">
    <location>
        <position position="83"/>
    </location>
    <ligand>
        <name>Cu cation</name>
        <dbReference type="ChEBI" id="CHEBI:23378"/>
    </ligand>
</feature>
<dbReference type="STRING" id="1120919.GCA_000429165_01215"/>
<evidence type="ECO:0000256" key="3">
    <source>
        <dbReference type="PIRSR" id="PIRSR603782-1"/>
    </source>
</evidence>
<gene>
    <name evidence="6" type="ORF">ANI02nite_14900</name>
</gene>
<keyword evidence="4" id="KW-1015">Disulfide bond</keyword>
<feature type="binding site" evidence="3">
    <location>
        <position position="87"/>
    </location>
    <ligand>
        <name>Cu cation</name>
        <dbReference type="ChEBI" id="CHEBI:23378"/>
    </ligand>
</feature>
<reference evidence="6 7" key="1">
    <citation type="submission" date="2019-07" db="EMBL/GenBank/DDBJ databases">
        <title>Whole genome shotgun sequence of Acetobacter nitrogenifigens NBRC 105050.</title>
        <authorList>
            <person name="Hosoyama A."/>
            <person name="Uohara A."/>
            <person name="Ohji S."/>
            <person name="Ichikawa N."/>
        </authorList>
    </citation>
    <scope>NUCLEOTIDE SEQUENCE [LARGE SCALE GENOMIC DNA]</scope>
    <source>
        <strain evidence="6 7">NBRC 105050</strain>
    </source>
</reference>
<feature type="domain" description="Thioredoxin" evidence="5">
    <location>
        <begin position="45"/>
        <end position="207"/>
    </location>
</feature>
<dbReference type="PANTHER" id="PTHR12151:SF25">
    <property type="entry name" value="LINALOOL DEHYDRATASE_ISOMERASE DOMAIN-CONTAINING PROTEIN"/>
    <property type="match status" value="1"/>
</dbReference>
<comment type="similarity">
    <text evidence="1">Belongs to the SCO1/2 family.</text>
</comment>
<dbReference type="SUPFAM" id="SSF52833">
    <property type="entry name" value="Thioredoxin-like"/>
    <property type="match status" value="1"/>
</dbReference>
<evidence type="ECO:0000256" key="2">
    <source>
        <dbReference type="ARBA" id="ARBA00023008"/>
    </source>
</evidence>
<dbReference type="CDD" id="cd02968">
    <property type="entry name" value="SCO"/>
    <property type="match status" value="1"/>
</dbReference>
<evidence type="ECO:0000313" key="6">
    <source>
        <dbReference type="EMBL" id="GEN59606.1"/>
    </source>
</evidence>
<dbReference type="PANTHER" id="PTHR12151">
    <property type="entry name" value="ELECTRON TRANSPORT PROTIN SCO1/SENC FAMILY MEMBER"/>
    <property type="match status" value="1"/>
</dbReference>
<evidence type="ECO:0000256" key="1">
    <source>
        <dbReference type="ARBA" id="ARBA00010996"/>
    </source>
</evidence>
<feature type="binding site" evidence="3">
    <location>
        <position position="168"/>
    </location>
    <ligand>
        <name>Cu cation</name>
        <dbReference type="ChEBI" id="CHEBI:23378"/>
    </ligand>
</feature>